<dbReference type="PROSITE" id="PS50112">
    <property type="entry name" value="PAS"/>
    <property type="match status" value="1"/>
</dbReference>
<feature type="domain" description="PAS" evidence="2">
    <location>
        <begin position="460"/>
        <end position="530"/>
    </location>
</feature>
<feature type="domain" description="GGDEF" evidence="4">
    <location>
        <begin position="743"/>
        <end position="876"/>
    </location>
</feature>
<keyword evidence="1" id="KW-0812">Transmembrane</keyword>
<dbReference type="InterPro" id="IPR000160">
    <property type="entry name" value="GGDEF_dom"/>
</dbReference>
<dbReference type="PROSITE" id="PS50887">
    <property type="entry name" value="GGDEF"/>
    <property type="match status" value="1"/>
</dbReference>
<dbReference type="SUPFAM" id="SSF55785">
    <property type="entry name" value="PYP-like sensor domain (PAS domain)"/>
    <property type="match status" value="3"/>
</dbReference>
<feature type="domain" description="PAC" evidence="3">
    <location>
        <begin position="533"/>
        <end position="584"/>
    </location>
</feature>
<feature type="transmembrane region" description="Helical" evidence="1">
    <location>
        <begin position="293"/>
        <end position="313"/>
    </location>
</feature>
<dbReference type="PANTHER" id="PTHR44757:SF2">
    <property type="entry name" value="BIOFILM ARCHITECTURE MAINTENANCE PROTEIN MBAA"/>
    <property type="match status" value="1"/>
</dbReference>
<dbReference type="Pfam" id="PF08448">
    <property type="entry name" value="PAS_4"/>
    <property type="match status" value="2"/>
</dbReference>
<dbReference type="InterPro" id="IPR043128">
    <property type="entry name" value="Rev_trsase/Diguanyl_cyclase"/>
</dbReference>
<dbReference type="Proteomes" id="UP000541535">
    <property type="component" value="Unassembled WGS sequence"/>
</dbReference>
<accession>A0A7W5BEG1</accession>
<dbReference type="InterPro" id="IPR000014">
    <property type="entry name" value="PAS"/>
</dbReference>
<dbReference type="CDD" id="cd12914">
    <property type="entry name" value="PDC1_DGC_like"/>
    <property type="match status" value="1"/>
</dbReference>
<dbReference type="EMBL" id="JACHXD010000018">
    <property type="protein sequence ID" value="MBB3121644.1"/>
    <property type="molecule type" value="Genomic_DNA"/>
</dbReference>
<evidence type="ECO:0000313" key="6">
    <source>
        <dbReference type="Proteomes" id="UP000541535"/>
    </source>
</evidence>
<protein>
    <submittedName>
        <fullName evidence="5">Diguanylate cyclase (GGDEF)-like protein/PAS domain S-box-containing protein</fullName>
    </submittedName>
</protein>
<dbReference type="SMART" id="SM00267">
    <property type="entry name" value="GGDEF"/>
    <property type="match status" value="1"/>
</dbReference>
<comment type="caution">
    <text evidence="5">The sequence shown here is derived from an EMBL/GenBank/DDBJ whole genome shotgun (WGS) entry which is preliminary data.</text>
</comment>
<dbReference type="FunFam" id="3.30.70.270:FF:000001">
    <property type="entry name" value="Diguanylate cyclase domain protein"/>
    <property type="match status" value="1"/>
</dbReference>
<dbReference type="Gene3D" id="3.30.70.270">
    <property type="match status" value="1"/>
</dbReference>
<dbReference type="InterPro" id="IPR000700">
    <property type="entry name" value="PAS-assoc_C"/>
</dbReference>
<keyword evidence="1" id="KW-0472">Membrane</keyword>
<dbReference type="SUPFAM" id="SSF55073">
    <property type="entry name" value="Nucleotide cyclase"/>
    <property type="match status" value="1"/>
</dbReference>
<evidence type="ECO:0000256" key="1">
    <source>
        <dbReference type="SAM" id="Phobius"/>
    </source>
</evidence>
<dbReference type="InterPro" id="IPR035965">
    <property type="entry name" value="PAS-like_dom_sf"/>
</dbReference>
<dbReference type="CDD" id="cd01949">
    <property type="entry name" value="GGDEF"/>
    <property type="match status" value="1"/>
</dbReference>
<dbReference type="PANTHER" id="PTHR44757">
    <property type="entry name" value="DIGUANYLATE CYCLASE DGCP"/>
    <property type="match status" value="1"/>
</dbReference>
<name>A0A7W5BEG1_9BURK</name>
<evidence type="ECO:0000313" key="5">
    <source>
        <dbReference type="EMBL" id="MBB3121644.1"/>
    </source>
</evidence>
<evidence type="ECO:0000259" key="3">
    <source>
        <dbReference type="PROSITE" id="PS50113"/>
    </source>
</evidence>
<dbReference type="AlphaFoldDB" id="A0A7W5BEG1"/>
<dbReference type="InterPro" id="IPR052155">
    <property type="entry name" value="Biofilm_reg_signaling"/>
</dbReference>
<dbReference type="RefSeq" id="WP_229426373.1">
    <property type="nucleotide sequence ID" value="NZ_JACHXD010000018.1"/>
</dbReference>
<dbReference type="Gene3D" id="3.30.450.20">
    <property type="entry name" value="PAS domain"/>
    <property type="match status" value="5"/>
</dbReference>
<dbReference type="InterPro" id="IPR013656">
    <property type="entry name" value="PAS_4"/>
</dbReference>
<evidence type="ECO:0000259" key="2">
    <source>
        <dbReference type="PROSITE" id="PS50112"/>
    </source>
</evidence>
<evidence type="ECO:0000259" key="4">
    <source>
        <dbReference type="PROSITE" id="PS50887"/>
    </source>
</evidence>
<organism evidence="5 6">
    <name type="scientific">Pseudoduganella violacea</name>
    <dbReference type="NCBI Taxonomy" id="1715466"/>
    <lineage>
        <taxon>Bacteria</taxon>
        <taxon>Pseudomonadati</taxon>
        <taxon>Pseudomonadota</taxon>
        <taxon>Betaproteobacteria</taxon>
        <taxon>Burkholderiales</taxon>
        <taxon>Oxalobacteraceae</taxon>
        <taxon>Telluria group</taxon>
        <taxon>Pseudoduganella</taxon>
    </lineage>
</organism>
<dbReference type="NCBIfam" id="TIGR00229">
    <property type="entry name" value="sensory_box"/>
    <property type="match status" value="2"/>
</dbReference>
<reference evidence="5 6" key="1">
    <citation type="submission" date="2020-08" db="EMBL/GenBank/DDBJ databases">
        <title>Genomic Encyclopedia of Type Strains, Phase III (KMG-III): the genomes of soil and plant-associated and newly described type strains.</title>
        <authorList>
            <person name="Whitman W."/>
        </authorList>
    </citation>
    <scope>NUCLEOTIDE SEQUENCE [LARGE SCALE GENOMIC DNA]</scope>
    <source>
        <strain evidence="5 6">CECT 8897</strain>
    </source>
</reference>
<keyword evidence="6" id="KW-1185">Reference proteome</keyword>
<dbReference type="CDD" id="cd00130">
    <property type="entry name" value="PAS"/>
    <property type="match status" value="2"/>
</dbReference>
<dbReference type="Pfam" id="PF08447">
    <property type="entry name" value="PAS_3"/>
    <property type="match status" value="1"/>
</dbReference>
<dbReference type="InterPro" id="IPR029787">
    <property type="entry name" value="Nucleotide_cyclase"/>
</dbReference>
<dbReference type="NCBIfam" id="TIGR00254">
    <property type="entry name" value="GGDEF"/>
    <property type="match status" value="1"/>
</dbReference>
<gene>
    <name evidence="5" type="ORF">FHS03_004722</name>
</gene>
<dbReference type="GO" id="GO:0003824">
    <property type="term" value="F:catalytic activity"/>
    <property type="evidence" value="ECO:0007669"/>
    <property type="project" value="UniProtKB-ARBA"/>
</dbReference>
<dbReference type="Pfam" id="PF00990">
    <property type="entry name" value="GGDEF"/>
    <property type="match status" value="1"/>
</dbReference>
<proteinExistence type="predicted"/>
<dbReference type="InterPro" id="IPR013655">
    <property type="entry name" value="PAS_fold_3"/>
</dbReference>
<dbReference type="PROSITE" id="PS50113">
    <property type="entry name" value="PAC"/>
    <property type="match status" value="1"/>
</dbReference>
<dbReference type="SMART" id="SM00091">
    <property type="entry name" value="PAS"/>
    <property type="match status" value="3"/>
</dbReference>
<keyword evidence="1" id="KW-1133">Transmembrane helix</keyword>
<sequence length="881" mass="98872">MTTITKQIRSAAGRLYRSALLPFFTLLLLASLWADTVYQEDQARDIARFEAVMHSHAMARTLAEHAGHILRQADHATQLFKLKYEETGGTLRLAEFSKKNGLLDSLMPSRLELPIALLDAEGNVVDKQHGYFAANMAQEAFFKTLAGSTDDTALTSNPMVEPKTKKWQVQIARRLNHADGRFAGAILLMIDPAYFVDDYDRLHLGAKGLVMLTSRDTGLSIGRVDETLFISDQLDFVAPADPTAIPEELKFNRPYDNVPRIYSFREMPRYSLVAVVGNSEATEMANFVRQRRLNYLSMVLAGAAILGFAVLLGRQSRRLRSSMRDATEAQQMMRAAGDASLDAMFIMKACRSGSRNGEVLDFTLLDVNERAARILRHPRGEVLGLRIGELLPHWKDEGFIDKYRMVLDTGKPMEEEIETQPPGEEMLWLRHQIVAIEDGVAVTVRNITARKRSELEIRKSQAELTALMDASPLGLIRTDRDFHCTYVNRTFEAITGLAREKARDDGWMCAVHPDDRDVLREALQHLAGTRTPYQDSLRCLQPDGTLVWTSIKIAPILVDSRIDGFVCTLEDITVVRKSVMALRESEARLRTITDTLPAMVAYVDQEEIYRFNNLAYEREFSRTGLNVVGLSVQETVGGQRYEFLRPYIRRALHGETLTFEEDGESENEGVLRTYEVVYIPQFDADGATVIGFHVMRQDISAQKREKQRLLKLSQVDALTGLTNRAGFLQRLNESMLYCRDNASMMAVMYMDIDRFKPVNDTYGHAVGDALLKAFSARLTHTMRASDTVARLGGDEFTIIMERISRADDASILAGKIVKAMQAPFELDGITVSVSTSIGLTYYSDEDLSPAELLKRADVLLYDAKQAGRNTYRAGALLPDAA</sequence>